<comment type="similarity">
    <text evidence="1">Belongs to the bacterial solute-binding protein 3 family.</text>
</comment>
<evidence type="ECO:0000256" key="2">
    <source>
        <dbReference type="ARBA" id="ARBA00022729"/>
    </source>
</evidence>
<dbReference type="Proteomes" id="UP000002943">
    <property type="component" value="Unassembled WGS sequence"/>
</dbReference>
<dbReference type="PANTHER" id="PTHR35936:SF25">
    <property type="entry name" value="ABC TRANSPORTER SUBSTRATE-BINDING PROTEIN"/>
    <property type="match status" value="1"/>
</dbReference>
<reference evidence="5 6" key="1">
    <citation type="journal article" date="2012" name="Int. J. Syst. Evol. Microbiol.">
        <title>Vibrio caribbeanicus sp. nov., isolated from the marine sponge Scleritoderma cyanea.</title>
        <authorList>
            <person name="Hoffmann M."/>
            <person name="Monday S.R."/>
            <person name="Allard M.W."/>
            <person name="Strain E.A."/>
            <person name="Whittaker P."/>
            <person name="Naum M."/>
            <person name="McCarthy P.J."/>
            <person name="Lopez J.V."/>
            <person name="Fischer M."/>
            <person name="Brown E.W."/>
        </authorList>
    </citation>
    <scope>NUCLEOTIDE SEQUENCE [LARGE SCALE GENOMIC DNA]</scope>
    <source>
        <strain evidence="5 6">ATCC BAA-2122</strain>
    </source>
</reference>
<evidence type="ECO:0000256" key="1">
    <source>
        <dbReference type="ARBA" id="ARBA00010333"/>
    </source>
</evidence>
<feature type="chain" id="PRO_5003167404" evidence="3">
    <location>
        <begin position="24"/>
        <end position="250"/>
    </location>
</feature>
<dbReference type="AlphaFoldDB" id="E3BJX7"/>
<sequence length="250" mass="28801">MIKVMFHIICLSVLLNISFFAHAKVVKIANGEWPPYTSSKLRHGGFLTHIVKEAFETQGYTVQFSYLSWNRGFEMTRLGFFDSTIGWTRTEEREKHFFFSEPIFNKSTSVFQLKNKPISWLHNTDLGQYRVGGVVGYTYGIDELEKQGEVKVLRSPSLEKSYRMLMLNRLDAVLSNTLAGLEIIKQLGLTHKIEANPKLFAERDYHIIFSKKSPQNDALVEAFNRGLAELKMQGKLEEYIRASARGDYKM</sequence>
<dbReference type="Pfam" id="PF00497">
    <property type="entry name" value="SBP_bac_3"/>
    <property type="match status" value="1"/>
</dbReference>
<dbReference type="eggNOG" id="COG0834">
    <property type="taxonomic scope" value="Bacteria"/>
</dbReference>
<evidence type="ECO:0000259" key="4">
    <source>
        <dbReference type="Pfam" id="PF00497"/>
    </source>
</evidence>
<evidence type="ECO:0000313" key="5">
    <source>
        <dbReference type="EMBL" id="EFP96605.1"/>
    </source>
</evidence>
<dbReference type="PANTHER" id="PTHR35936">
    <property type="entry name" value="MEMBRANE-BOUND LYTIC MUREIN TRANSGLYCOSYLASE F"/>
    <property type="match status" value="1"/>
</dbReference>
<dbReference type="EMBL" id="AEIU01000072">
    <property type="protein sequence ID" value="EFP96605.1"/>
    <property type="molecule type" value="Genomic_DNA"/>
</dbReference>
<gene>
    <name evidence="5" type="ORF">VIBC2010_09782</name>
</gene>
<dbReference type="STRING" id="796620.VIBC2010_09782"/>
<dbReference type="Gene3D" id="3.40.190.10">
    <property type="entry name" value="Periplasmic binding protein-like II"/>
    <property type="match status" value="2"/>
</dbReference>
<proteinExistence type="inferred from homology"/>
<feature type="domain" description="Solute-binding protein family 3/N-terminal" evidence="4">
    <location>
        <begin position="30"/>
        <end position="239"/>
    </location>
</feature>
<dbReference type="OrthoDB" id="5296159at2"/>
<protein>
    <submittedName>
        <fullName evidence="5">ABC-type amino acid transport/signal transduction system, periplasmic component</fullName>
    </submittedName>
</protein>
<evidence type="ECO:0000313" key="6">
    <source>
        <dbReference type="Proteomes" id="UP000002943"/>
    </source>
</evidence>
<feature type="signal peptide" evidence="3">
    <location>
        <begin position="1"/>
        <end position="23"/>
    </location>
</feature>
<name>E3BJX7_9VIBR</name>
<dbReference type="InterPro" id="IPR001638">
    <property type="entry name" value="Solute-binding_3/MltF_N"/>
</dbReference>
<evidence type="ECO:0000256" key="3">
    <source>
        <dbReference type="SAM" id="SignalP"/>
    </source>
</evidence>
<dbReference type="SUPFAM" id="SSF53850">
    <property type="entry name" value="Periplasmic binding protein-like II"/>
    <property type="match status" value="1"/>
</dbReference>
<keyword evidence="6" id="KW-1185">Reference proteome</keyword>
<keyword evidence="2 3" id="KW-0732">Signal</keyword>
<dbReference type="RefSeq" id="WP_009601331.1">
    <property type="nucleotide sequence ID" value="NZ_AEIU01000072.1"/>
</dbReference>
<accession>E3BJX7</accession>
<organism evidence="5 6">
    <name type="scientific">Vibrio caribbeanicus ATCC BAA-2122</name>
    <dbReference type="NCBI Taxonomy" id="796620"/>
    <lineage>
        <taxon>Bacteria</taxon>
        <taxon>Pseudomonadati</taxon>
        <taxon>Pseudomonadota</taxon>
        <taxon>Gammaproteobacteria</taxon>
        <taxon>Vibrionales</taxon>
        <taxon>Vibrionaceae</taxon>
        <taxon>Vibrio</taxon>
    </lineage>
</organism>
<comment type="caution">
    <text evidence="5">The sequence shown here is derived from an EMBL/GenBank/DDBJ whole genome shotgun (WGS) entry which is preliminary data.</text>
</comment>